<evidence type="ECO:0000256" key="7">
    <source>
        <dbReference type="PROSITE-ProRule" id="PRU00282"/>
    </source>
</evidence>
<evidence type="ECO:0000256" key="3">
    <source>
        <dbReference type="ARBA" id="ARBA00022448"/>
    </source>
</evidence>
<dbReference type="GO" id="GO:0016020">
    <property type="term" value="C:membrane"/>
    <property type="evidence" value="ECO:0007669"/>
    <property type="project" value="UniProtKB-SubCell"/>
</dbReference>
<keyword evidence="6 7" id="KW-0472">Membrane</keyword>
<keyword evidence="10" id="KW-1185">Reference proteome</keyword>
<name>A0A4U8UTN7_STECR</name>
<reference evidence="9 10" key="2">
    <citation type="journal article" date="2019" name="G3 (Bethesda)">
        <title>Hybrid Assembly of the Genome of the Entomopathogenic Nematode Steinernema carpocapsae Identifies the X-Chromosome.</title>
        <authorList>
            <person name="Serra L."/>
            <person name="Macchietto M."/>
            <person name="Macias-Munoz A."/>
            <person name="McGill C.J."/>
            <person name="Rodriguez I.M."/>
            <person name="Rodriguez B."/>
            <person name="Murad R."/>
            <person name="Mortazavi A."/>
        </authorList>
    </citation>
    <scope>NUCLEOTIDE SEQUENCE [LARGE SCALE GENOMIC DNA]</scope>
    <source>
        <strain evidence="9 10">ALL</strain>
    </source>
</reference>
<feature type="repeat" description="Solcar" evidence="7">
    <location>
        <begin position="201"/>
        <end position="285"/>
    </location>
</feature>
<dbReference type="PANTHER" id="PTHR46181:SF3">
    <property type="entry name" value="MITOCHONDRIAL GLYCINE TRANSPORTER"/>
    <property type="match status" value="1"/>
</dbReference>
<proteinExistence type="inferred from homology"/>
<dbReference type="STRING" id="34508.A0A4U8UTN7"/>
<dbReference type="AlphaFoldDB" id="A0A4U8UTN7"/>
<dbReference type="Proteomes" id="UP000298663">
    <property type="component" value="Chromosome X"/>
</dbReference>
<keyword evidence="4 7" id="KW-0812">Transmembrane</keyword>
<dbReference type="SUPFAM" id="SSF103506">
    <property type="entry name" value="Mitochondrial carrier"/>
    <property type="match status" value="1"/>
</dbReference>
<dbReference type="PRINTS" id="PR00926">
    <property type="entry name" value="MITOCARRIER"/>
</dbReference>
<feature type="repeat" description="Solcar" evidence="7">
    <location>
        <begin position="110"/>
        <end position="194"/>
    </location>
</feature>
<evidence type="ECO:0008006" key="11">
    <source>
        <dbReference type="Google" id="ProtNLM"/>
    </source>
</evidence>
<keyword evidence="3 8" id="KW-0813">Transport</keyword>
<dbReference type="PANTHER" id="PTHR46181">
    <property type="entry name" value="MITOCHONDRIAL GLYCINE TRANSPORTER"/>
    <property type="match status" value="1"/>
</dbReference>
<comment type="similarity">
    <text evidence="2 8">Belongs to the mitochondrial carrier (TC 2.A.29) family.</text>
</comment>
<evidence type="ECO:0000256" key="2">
    <source>
        <dbReference type="ARBA" id="ARBA00006375"/>
    </source>
</evidence>
<evidence type="ECO:0000313" key="10">
    <source>
        <dbReference type="Proteomes" id="UP000298663"/>
    </source>
</evidence>
<dbReference type="EMBL" id="CM016762">
    <property type="protein sequence ID" value="TMS36015.1"/>
    <property type="molecule type" value="Genomic_DNA"/>
</dbReference>
<gene>
    <name evidence="9" type="ORF">L596_003285</name>
</gene>
<keyword evidence="5" id="KW-0677">Repeat</keyword>
<evidence type="ECO:0000313" key="9">
    <source>
        <dbReference type="EMBL" id="TMS36015.1"/>
    </source>
</evidence>
<organism evidence="9 10">
    <name type="scientific">Steinernema carpocapsae</name>
    <name type="common">Entomopathogenic nematode</name>
    <dbReference type="NCBI Taxonomy" id="34508"/>
    <lineage>
        <taxon>Eukaryota</taxon>
        <taxon>Metazoa</taxon>
        <taxon>Ecdysozoa</taxon>
        <taxon>Nematoda</taxon>
        <taxon>Chromadorea</taxon>
        <taxon>Rhabditida</taxon>
        <taxon>Tylenchina</taxon>
        <taxon>Panagrolaimomorpha</taxon>
        <taxon>Strongyloidoidea</taxon>
        <taxon>Steinernematidae</taxon>
        <taxon>Steinernema</taxon>
    </lineage>
</organism>
<evidence type="ECO:0000256" key="6">
    <source>
        <dbReference type="ARBA" id="ARBA00023136"/>
    </source>
</evidence>
<dbReference type="InterPro" id="IPR023395">
    <property type="entry name" value="MCP_dom_sf"/>
</dbReference>
<feature type="repeat" description="Solcar" evidence="7">
    <location>
        <begin position="20"/>
        <end position="105"/>
    </location>
</feature>
<comment type="caution">
    <text evidence="9">The sequence shown here is derived from an EMBL/GenBank/DDBJ whole genome shotgun (WGS) entry which is preliminary data.</text>
</comment>
<dbReference type="EMBL" id="AZBU02000001">
    <property type="protein sequence ID" value="TMS36015.1"/>
    <property type="molecule type" value="Genomic_DNA"/>
</dbReference>
<evidence type="ECO:0000256" key="1">
    <source>
        <dbReference type="ARBA" id="ARBA00004141"/>
    </source>
</evidence>
<comment type="subcellular location">
    <subcellularLocation>
        <location evidence="1">Membrane</location>
        <topology evidence="1">Multi-pass membrane protein</topology>
    </subcellularLocation>
</comment>
<dbReference type="InterPro" id="IPR018108">
    <property type="entry name" value="MCP_transmembrane"/>
</dbReference>
<protein>
    <recommendedName>
        <fullName evidence="11">Solute carrier family 25 member 38 homolog</fullName>
    </recommendedName>
</protein>
<dbReference type="GO" id="GO:1904983">
    <property type="term" value="P:glycine import into mitochondrion"/>
    <property type="evidence" value="ECO:0007669"/>
    <property type="project" value="TreeGrafter"/>
</dbReference>
<dbReference type="InterPro" id="IPR002067">
    <property type="entry name" value="MCP"/>
</dbReference>
<dbReference type="GO" id="GO:0005739">
    <property type="term" value="C:mitochondrion"/>
    <property type="evidence" value="ECO:0007669"/>
    <property type="project" value="TreeGrafter"/>
</dbReference>
<dbReference type="GO" id="GO:0015187">
    <property type="term" value="F:glycine transmembrane transporter activity"/>
    <property type="evidence" value="ECO:0007669"/>
    <property type="project" value="TreeGrafter"/>
</dbReference>
<evidence type="ECO:0000256" key="5">
    <source>
        <dbReference type="ARBA" id="ARBA00022737"/>
    </source>
</evidence>
<evidence type="ECO:0000256" key="8">
    <source>
        <dbReference type="RuleBase" id="RU000488"/>
    </source>
</evidence>
<accession>A0A4U8UTN7</accession>
<dbReference type="PROSITE" id="PS50920">
    <property type="entry name" value="SOLCAR"/>
    <property type="match status" value="3"/>
</dbReference>
<evidence type="ECO:0000256" key="4">
    <source>
        <dbReference type="ARBA" id="ARBA00022692"/>
    </source>
</evidence>
<dbReference type="Pfam" id="PF00153">
    <property type="entry name" value="Mito_carr"/>
    <property type="match status" value="3"/>
</dbReference>
<dbReference type="Gene3D" id="1.50.40.10">
    <property type="entry name" value="Mitochondrial carrier domain"/>
    <property type="match status" value="1"/>
</dbReference>
<sequence length="289" mass="31885">MTAVGPDSSREARPPRSRSSRIIDAVVFGSASAGFSALILQPLDRLKTIVQQESSKSSSSLRSKAAEVVSKHGVRDLWRGLSPSMIRIIPGVAVYFGCMESGKSWFPVETSKTAYFGLGFFSRAVATLVLLPATVVKTRFESSIYRDRNLVESVRNIVQTHGVRALWKGVMPTILRDAPFSGVYLMLYRTHLSFAEDVMQIGPSVRFASGLSSGIVACAMTHPFDVVKTHVQLYPAKYRSSVAAVVTLWQVSGIQGFMKGFVLRATRRALMSALNWTLFDELLARYRPK</sequence>
<dbReference type="OrthoDB" id="1924968at2759"/>
<reference evidence="9 10" key="1">
    <citation type="journal article" date="2015" name="Genome Biol.">
        <title>Comparative genomics of Steinernema reveals deeply conserved gene regulatory networks.</title>
        <authorList>
            <person name="Dillman A.R."/>
            <person name="Macchietto M."/>
            <person name="Porter C.F."/>
            <person name="Rogers A."/>
            <person name="Williams B."/>
            <person name="Antoshechkin I."/>
            <person name="Lee M.M."/>
            <person name="Goodwin Z."/>
            <person name="Lu X."/>
            <person name="Lewis E.E."/>
            <person name="Goodrich-Blair H."/>
            <person name="Stock S.P."/>
            <person name="Adams B.J."/>
            <person name="Sternberg P.W."/>
            <person name="Mortazavi A."/>
        </authorList>
    </citation>
    <scope>NUCLEOTIDE SEQUENCE [LARGE SCALE GENOMIC DNA]</scope>
    <source>
        <strain evidence="9 10">ALL</strain>
    </source>
</reference>